<dbReference type="EMBL" id="LSRX01000045">
    <property type="protein sequence ID" value="OLQ12333.1"/>
    <property type="molecule type" value="Genomic_DNA"/>
</dbReference>
<dbReference type="AlphaFoldDB" id="A0A1Q9EY96"/>
<sequence>MSCGDAGGPEQMRFFRGDPSKPDGVYDGLEAQLLRWQDSKRREGQLPEQGVLESEEVRSVALLAEMENLDLIPSIYSDTGVDYACEVLASGQVQITERRQSTDKHLQEWLVLNAAAVVVYGVPFFFFFFFFFYSCYCYSNVSGVAVDVANFLDFGSKHLIPMHGESNMSTNIPAAAASAPVKCHGPVEISQLAGSAENIFPSQQEEQLPKRDHVSRVCESNHKFWLHTLATILVMRKD</sequence>
<protein>
    <submittedName>
        <fullName evidence="3">Uncharacterized protein</fullName>
    </submittedName>
</protein>
<evidence type="ECO:0000313" key="4">
    <source>
        <dbReference type="Proteomes" id="UP000186817"/>
    </source>
</evidence>
<feature type="transmembrane region" description="Helical" evidence="2">
    <location>
        <begin position="109"/>
        <end position="133"/>
    </location>
</feature>
<evidence type="ECO:0000313" key="3">
    <source>
        <dbReference type="EMBL" id="OLQ12333.1"/>
    </source>
</evidence>
<gene>
    <name evidence="3" type="ORF">AK812_SmicGene3822</name>
</gene>
<organism evidence="3 4">
    <name type="scientific">Symbiodinium microadriaticum</name>
    <name type="common">Dinoflagellate</name>
    <name type="synonym">Zooxanthella microadriatica</name>
    <dbReference type="NCBI Taxonomy" id="2951"/>
    <lineage>
        <taxon>Eukaryota</taxon>
        <taxon>Sar</taxon>
        <taxon>Alveolata</taxon>
        <taxon>Dinophyceae</taxon>
        <taxon>Suessiales</taxon>
        <taxon>Symbiodiniaceae</taxon>
        <taxon>Symbiodinium</taxon>
    </lineage>
</organism>
<feature type="region of interest" description="Disordered" evidence="1">
    <location>
        <begin position="1"/>
        <end position="23"/>
    </location>
</feature>
<keyword evidence="2" id="KW-1133">Transmembrane helix</keyword>
<keyword evidence="2" id="KW-0812">Transmembrane</keyword>
<dbReference type="Proteomes" id="UP000186817">
    <property type="component" value="Unassembled WGS sequence"/>
</dbReference>
<keyword evidence="2" id="KW-0472">Membrane</keyword>
<comment type="caution">
    <text evidence="3">The sequence shown here is derived from an EMBL/GenBank/DDBJ whole genome shotgun (WGS) entry which is preliminary data.</text>
</comment>
<name>A0A1Q9EY96_SYMMI</name>
<reference evidence="3 4" key="1">
    <citation type="submission" date="2016-02" db="EMBL/GenBank/DDBJ databases">
        <title>Genome analysis of coral dinoflagellate symbionts highlights evolutionary adaptations to a symbiotic lifestyle.</title>
        <authorList>
            <person name="Aranda M."/>
            <person name="Li Y."/>
            <person name="Liew Y.J."/>
            <person name="Baumgarten S."/>
            <person name="Simakov O."/>
            <person name="Wilson M."/>
            <person name="Piel J."/>
            <person name="Ashoor H."/>
            <person name="Bougouffa S."/>
            <person name="Bajic V.B."/>
            <person name="Ryu T."/>
            <person name="Ravasi T."/>
            <person name="Bayer T."/>
            <person name="Micklem G."/>
            <person name="Kim H."/>
            <person name="Bhak J."/>
            <person name="Lajeunesse T.C."/>
            <person name="Voolstra C.R."/>
        </authorList>
    </citation>
    <scope>NUCLEOTIDE SEQUENCE [LARGE SCALE GENOMIC DNA]</scope>
    <source>
        <strain evidence="3 4">CCMP2467</strain>
    </source>
</reference>
<keyword evidence="4" id="KW-1185">Reference proteome</keyword>
<accession>A0A1Q9EY96</accession>
<evidence type="ECO:0000256" key="2">
    <source>
        <dbReference type="SAM" id="Phobius"/>
    </source>
</evidence>
<evidence type="ECO:0000256" key="1">
    <source>
        <dbReference type="SAM" id="MobiDB-lite"/>
    </source>
</evidence>
<proteinExistence type="predicted"/>